<evidence type="ECO:0000313" key="1">
    <source>
        <dbReference type="EMBL" id="EGH50020.1"/>
    </source>
</evidence>
<feature type="non-terminal residue" evidence="1">
    <location>
        <position position="1"/>
    </location>
</feature>
<dbReference type="Proteomes" id="UP000004986">
    <property type="component" value="Unassembled WGS sequence"/>
</dbReference>
<sequence length="33" mass="3831">SKLTMPPQLAHIYGESDWHRLILTAGGQHWHIH</sequence>
<name>F3GSG7_PSESJ</name>
<proteinExistence type="predicted"/>
<keyword evidence="2" id="KW-1185">Reference proteome</keyword>
<dbReference type="AlphaFoldDB" id="F3GSG7"/>
<evidence type="ECO:0000313" key="2">
    <source>
        <dbReference type="Proteomes" id="UP000004986"/>
    </source>
</evidence>
<comment type="caution">
    <text evidence="1">The sequence shown here is derived from an EMBL/GenBank/DDBJ whole genome shotgun (WGS) entry which is preliminary data.</text>
</comment>
<accession>F3GSG7</accession>
<feature type="non-terminal residue" evidence="1">
    <location>
        <position position="33"/>
    </location>
</feature>
<reference evidence="1 2" key="1">
    <citation type="journal article" date="2011" name="PLoS Pathog.">
        <title>Dynamic evolution of pathogenicity revealed by sequencing and comparative genomics of 19 Pseudomonas syringae isolates.</title>
        <authorList>
            <person name="Baltrus D.A."/>
            <person name="Nishimura M.T."/>
            <person name="Romanchuk A."/>
            <person name="Chang J.H."/>
            <person name="Mukhtar M.S."/>
            <person name="Cherkis K."/>
            <person name="Roach J."/>
            <person name="Grant S.R."/>
            <person name="Jones C.D."/>
            <person name="Dangl J.L."/>
        </authorList>
    </citation>
    <scope>NUCLEOTIDE SEQUENCE [LARGE SCALE GENOMIC DNA]</scope>
    <source>
        <strain evidence="1 2">1704B</strain>
    </source>
</reference>
<gene>
    <name evidence="1" type="ORF">PSYPI_49442</name>
</gene>
<protein>
    <submittedName>
        <fullName evidence="1">Uncharacterized protein</fullName>
    </submittedName>
</protein>
<organism evidence="1 2">
    <name type="scientific">Pseudomonas syringae pv. pisi str. 1704B</name>
    <dbReference type="NCBI Taxonomy" id="629263"/>
    <lineage>
        <taxon>Bacteria</taxon>
        <taxon>Pseudomonadati</taxon>
        <taxon>Pseudomonadota</taxon>
        <taxon>Gammaproteobacteria</taxon>
        <taxon>Pseudomonadales</taxon>
        <taxon>Pseudomonadaceae</taxon>
        <taxon>Pseudomonas</taxon>
        <taxon>Pseudomonas syringae</taxon>
    </lineage>
</organism>
<dbReference type="EMBL" id="AEAI01005040">
    <property type="protein sequence ID" value="EGH50020.1"/>
    <property type="molecule type" value="Genomic_DNA"/>
</dbReference>